<keyword evidence="4" id="KW-0539">Nucleus</keyword>
<name>A0A6J1IRM3_CUCMA</name>
<reference evidence="8" key="1">
    <citation type="submission" date="2025-08" db="UniProtKB">
        <authorList>
            <consortium name="RefSeq"/>
        </authorList>
    </citation>
    <scope>IDENTIFICATION</scope>
    <source>
        <tissue evidence="8">Young leaves</tissue>
    </source>
</reference>
<keyword evidence="2" id="KW-0805">Transcription regulation</keyword>
<evidence type="ECO:0000256" key="4">
    <source>
        <dbReference type="ARBA" id="ARBA00023242"/>
    </source>
</evidence>
<dbReference type="SMART" id="SM00353">
    <property type="entry name" value="HLH"/>
    <property type="match status" value="1"/>
</dbReference>
<dbReference type="Pfam" id="PF00010">
    <property type="entry name" value="HLH"/>
    <property type="match status" value="1"/>
</dbReference>
<evidence type="ECO:0000256" key="2">
    <source>
        <dbReference type="ARBA" id="ARBA00023015"/>
    </source>
</evidence>
<evidence type="ECO:0000256" key="3">
    <source>
        <dbReference type="ARBA" id="ARBA00023163"/>
    </source>
</evidence>
<accession>A0A6J1IRM3</accession>
<keyword evidence="3" id="KW-0804">Transcription</keyword>
<evidence type="ECO:0000259" key="6">
    <source>
        <dbReference type="PROSITE" id="PS50888"/>
    </source>
</evidence>
<feature type="compositionally biased region" description="Basic and acidic residues" evidence="5">
    <location>
        <begin position="327"/>
        <end position="342"/>
    </location>
</feature>
<evidence type="ECO:0000313" key="8">
    <source>
        <dbReference type="RefSeq" id="XP_022979741.1"/>
    </source>
</evidence>
<dbReference type="SUPFAM" id="SSF47459">
    <property type="entry name" value="HLH, helix-loop-helix DNA-binding domain"/>
    <property type="match status" value="1"/>
</dbReference>
<sequence>MENEFFMNDGCGFSGMEIQPNELNSSGLFTPNWENSMDQSDLFESTLSSIVSSPVNSHAGNVIGGGGGGGDNLMMRELIGRLGSICNSGEISPHSYIGGTNNNSTNTSCYNTPLNSPPKLNLSSIGGNLIPLHQNLAPFSADPGFTERAARFSCFGNRNLAGLNGHLSSNETLELGAGMESGKLSRVSSNKSFYIGGIGSQMGVQEGEQSPIQKGNSMRIPNKKVLNRFLRSSTPENTGDSPEGSSVSEQITSGELGFKGKPEINTRKRKSILTGQAKDLKVAGEKHESNGKKIKPDEASKKEIDAAKGKAEAKDGSKALGVANPKQKNDNSKPPEPPKDYIHVRAGRGQATDSHSLAERVRREKISKRMKFLQDLVPSCNKVTGKAVMLDEIINYVQSLQRQVEFLSMKLTTVNPRMDLNMETLLPKDIFKGPGSSSLTVYPMDSSMPAFAYDYQSMHMPPLHSSISNGTEKQFSVASSSDQPRNLSAQIPSGYNEVGNGIQISKFWEDELHTVVQMGYGQNQLQISNGKINTENHRICSYLGLIRSLN</sequence>
<protein>
    <submittedName>
        <fullName evidence="8">Transcription factor bHLH62-like isoform X1</fullName>
    </submittedName>
</protein>
<dbReference type="InterPro" id="IPR024097">
    <property type="entry name" value="bHLH_ZIP_TF"/>
</dbReference>
<proteinExistence type="predicted"/>
<feature type="compositionally biased region" description="Polar residues" evidence="5">
    <location>
        <begin position="207"/>
        <end position="216"/>
    </location>
</feature>
<dbReference type="GO" id="GO:0046983">
    <property type="term" value="F:protein dimerization activity"/>
    <property type="evidence" value="ECO:0007669"/>
    <property type="project" value="InterPro"/>
</dbReference>
<dbReference type="GO" id="GO:0003700">
    <property type="term" value="F:DNA-binding transcription factor activity"/>
    <property type="evidence" value="ECO:0007669"/>
    <property type="project" value="TreeGrafter"/>
</dbReference>
<feature type="compositionally biased region" description="Polar residues" evidence="5">
    <location>
        <begin position="232"/>
        <end position="253"/>
    </location>
</feature>
<dbReference type="OrthoDB" id="775589at2759"/>
<feature type="domain" description="BHLH" evidence="6">
    <location>
        <begin position="350"/>
        <end position="400"/>
    </location>
</feature>
<comment type="subcellular location">
    <subcellularLocation>
        <location evidence="1">Nucleus</location>
    </subcellularLocation>
</comment>
<keyword evidence="7" id="KW-1185">Reference proteome</keyword>
<evidence type="ECO:0000313" key="7">
    <source>
        <dbReference type="Proteomes" id="UP000504608"/>
    </source>
</evidence>
<evidence type="ECO:0000256" key="1">
    <source>
        <dbReference type="ARBA" id="ARBA00004123"/>
    </source>
</evidence>
<dbReference type="InterPro" id="IPR011598">
    <property type="entry name" value="bHLH_dom"/>
</dbReference>
<organism evidence="7 8">
    <name type="scientific">Cucurbita maxima</name>
    <name type="common">Pumpkin</name>
    <name type="synonym">Winter squash</name>
    <dbReference type="NCBI Taxonomy" id="3661"/>
    <lineage>
        <taxon>Eukaryota</taxon>
        <taxon>Viridiplantae</taxon>
        <taxon>Streptophyta</taxon>
        <taxon>Embryophyta</taxon>
        <taxon>Tracheophyta</taxon>
        <taxon>Spermatophyta</taxon>
        <taxon>Magnoliopsida</taxon>
        <taxon>eudicotyledons</taxon>
        <taxon>Gunneridae</taxon>
        <taxon>Pentapetalae</taxon>
        <taxon>rosids</taxon>
        <taxon>fabids</taxon>
        <taxon>Cucurbitales</taxon>
        <taxon>Cucurbitaceae</taxon>
        <taxon>Cucurbiteae</taxon>
        <taxon>Cucurbita</taxon>
    </lineage>
</organism>
<dbReference type="RefSeq" id="XP_022979741.1">
    <property type="nucleotide sequence ID" value="XM_023123973.1"/>
</dbReference>
<dbReference type="GO" id="GO:0005634">
    <property type="term" value="C:nucleus"/>
    <property type="evidence" value="ECO:0007669"/>
    <property type="project" value="UniProtKB-SubCell"/>
</dbReference>
<dbReference type="PANTHER" id="PTHR12565:SF444">
    <property type="entry name" value="TRANSCRIPTION FACTOR BHLH62-RELATED"/>
    <property type="match status" value="1"/>
</dbReference>
<feature type="region of interest" description="Disordered" evidence="5">
    <location>
        <begin position="203"/>
        <end position="222"/>
    </location>
</feature>
<dbReference type="FunFam" id="4.10.280.10:FF:000002">
    <property type="entry name" value="Basic helix-loop-helix transcription factor"/>
    <property type="match status" value="1"/>
</dbReference>
<dbReference type="GeneID" id="111479362"/>
<dbReference type="KEGG" id="cmax:111479362"/>
<dbReference type="InterPro" id="IPR036638">
    <property type="entry name" value="HLH_DNA-bd_sf"/>
</dbReference>
<gene>
    <name evidence="8" type="primary">LOC111479362</name>
</gene>
<dbReference type="CDD" id="cd18919">
    <property type="entry name" value="bHLH_AtBPE_like"/>
    <property type="match status" value="1"/>
</dbReference>
<evidence type="ECO:0000256" key="5">
    <source>
        <dbReference type="SAM" id="MobiDB-lite"/>
    </source>
</evidence>
<dbReference type="Gene3D" id="4.10.280.10">
    <property type="entry name" value="Helix-loop-helix DNA-binding domain"/>
    <property type="match status" value="1"/>
</dbReference>
<dbReference type="Proteomes" id="UP000504608">
    <property type="component" value="Unplaced"/>
</dbReference>
<feature type="region of interest" description="Disordered" evidence="5">
    <location>
        <begin position="232"/>
        <end position="342"/>
    </location>
</feature>
<feature type="compositionally biased region" description="Basic and acidic residues" evidence="5">
    <location>
        <begin position="278"/>
        <end position="317"/>
    </location>
</feature>
<dbReference type="PROSITE" id="PS50888">
    <property type="entry name" value="BHLH"/>
    <property type="match status" value="1"/>
</dbReference>
<dbReference type="PANTHER" id="PTHR12565">
    <property type="entry name" value="STEROL REGULATORY ELEMENT-BINDING PROTEIN"/>
    <property type="match status" value="1"/>
</dbReference>
<dbReference type="AlphaFoldDB" id="A0A6J1IRM3"/>